<dbReference type="Proteomes" id="UP000247647">
    <property type="component" value="Unassembled WGS sequence"/>
</dbReference>
<organism evidence="2 3">
    <name type="scientific">Aspergillus neoniger (strain CBS 115656)</name>
    <dbReference type="NCBI Taxonomy" id="1448310"/>
    <lineage>
        <taxon>Eukaryota</taxon>
        <taxon>Fungi</taxon>
        <taxon>Dikarya</taxon>
        <taxon>Ascomycota</taxon>
        <taxon>Pezizomycotina</taxon>
        <taxon>Eurotiomycetes</taxon>
        <taxon>Eurotiomycetidae</taxon>
        <taxon>Eurotiales</taxon>
        <taxon>Aspergillaceae</taxon>
        <taxon>Aspergillus</taxon>
        <taxon>Aspergillus subgen. Circumdati</taxon>
    </lineage>
</organism>
<keyword evidence="1" id="KW-0812">Transmembrane</keyword>
<evidence type="ECO:0000313" key="2">
    <source>
        <dbReference type="EMBL" id="PYH30538.1"/>
    </source>
</evidence>
<gene>
    <name evidence="2" type="ORF">BO87DRAFT_317297</name>
</gene>
<evidence type="ECO:0000313" key="3">
    <source>
        <dbReference type="Proteomes" id="UP000247647"/>
    </source>
</evidence>
<feature type="transmembrane region" description="Helical" evidence="1">
    <location>
        <begin position="24"/>
        <end position="44"/>
    </location>
</feature>
<sequence>YNIYYLLDIKIFILYYFYSIENKIYNPVGFAYSVLYIYNLSIFIKFMTGLLENIYNLIKIIE</sequence>
<feature type="non-terminal residue" evidence="2">
    <location>
        <position position="1"/>
    </location>
</feature>
<dbReference type="RefSeq" id="XP_025476016.1">
    <property type="nucleotide sequence ID" value="XM_025619764.1"/>
</dbReference>
<dbReference type="OrthoDB" id="4513345at2759"/>
<keyword evidence="3" id="KW-1185">Reference proteome</keyword>
<keyword evidence="1" id="KW-1133">Transmembrane helix</keyword>
<reference evidence="2" key="1">
    <citation type="submission" date="2016-12" db="EMBL/GenBank/DDBJ databases">
        <title>The genomes of Aspergillus section Nigri reveals drivers in fungal speciation.</title>
        <authorList>
            <consortium name="DOE Joint Genome Institute"/>
            <person name="Vesth T.C."/>
            <person name="Nybo J."/>
            <person name="Theobald S."/>
            <person name="Brandl J."/>
            <person name="Frisvad J.C."/>
            <person name="Nielsen K.F."/>
            <person name="Lyhne E.K."/>
            <person name="Kogle M.E."/>
            <person name="Kuo A."/>
            <person name="Riley R."/>
            <person name="Clum A."/>
            <person name="Nolan M."/>
            <person name="Lipzen A."/>
            <person name="Salamov A."/>
            <person name="Henrissat B."/>
            <person name="Wiebenga A."/>
            <person name="De Vries R.P."/>
            <person name="Grigoriev I.V."/>
            <person name="Mortensen U.H."/>
            <person name="Andersen M.R."/>
            <person name="Baker S.E."/>
        </authorList>
    </citation>
    <scope>NUCLEOTIDE SEQUENCE [LARGE SCALE GENOMIC DNA]</scope>
    <source>
        <strain evidence="2">CBS 115656</strain>
    </source>
</reference>
<accession>A0A318YQY1</accession>
<dbReference type="AlphaFoldDB" id="A0A318YQY1"/>
<proteinExistence type="predicted"/>
<keyword evidence="1" id="KW-0472">Membrane</keyword>
<dbReference type="EMBL" id="KZ821480">
    <property type="protein sequence ID" value="PYH30538.1"/>
    <property type="molecule type" value="Genomic_DNA"/>
</dbReference>
<name>A0A318YQY1_ASPNB</name>
<protein>
    <submittedName>
        <fullName evidence="2">Uncharacterized protein</fullName>
    </submittedName>
</protein>
<evidence type="ECO:0000256" key="1">
    <source>
        <dbReference type="SAM" id="Phobius"/>
    </source>
</evidence>
<dbReference type="GeneID" id="37122220"/>